<dbReference type="EMBL" id="BLVP01000007">
    <property type="protein sequence ID" value="GFM36574.1"/>
    <property type="molecule type" value="Genomic_DNA"/>
</dbReference>
<feature type="domain" description="Histidine kinase" evidence="9">
    <location>
        <begin position="484"/>
        <end position="705"/>
    </location>
</feature>
<evidence type="ECO:0000259" key="10">
    <source>
        <dbReference type="PROSITE" id="PS50110"/>
    </source>
</evidence>
<feature type="transmembrane region" description="Helical" evidence="8">
    <location>
        <begin position="243"/>
        <end position="260"/>
    </location>
</feature>
<reference evidence="11 12" key="1">
    <citation type="submission" date="2020-05" db="EMBL/GenBank/DDBJ databases">
        <title>Draft genome sequence of Desulfovibrio psychrotolerans JS1T.</title>
        <authorList>
            <person name="Ueno A."/>
            <person name="Tamazawa S."/>
            <person name="Tamamura S."/>
            <person name="Murakami T."/>
            <person name="Kiyama T."/>
            <person name="Inomata H."/>
            <person name="Amano Y."/>
            <person name="Miyakawa K."/>
            <person name="Tamaki H."/>
            <person name="Naganuma T."/>
            <person name="Kaneko K."/>
        </authorList>
    </citation>
    <scope>NUCLEOTIDE SEQUENCE [LARGE SCALE GENOMIC DNA]</scope>
    <source>
        <strain evidence="11 12">JS1</strain>
    </source>
</reference>
<keyword evidence="12" id="KW-1185">Reference proteome</keyword>
<protein>
    <recommendedName>
        <fullName evidence="2">histidine kinase</fullName>
        <ecNumber evidence="2">2.7.13.3</ecNumber>
    </recommendedName>
</protein>
<dbReference type="InterPro" id="IPR003594">
    <property type="entry name" value="HATPase_dom"/>
</dbReference>
<dbReference type="SUPFAM" id="SSF55874">
    <property type="entry name" value="ATPase domain of HSP90 chaperone/DNA topoisomerase II/histidine kinase"/>
    <property type="match status" value="1"/>
</dbReference>
<comment type="catalytic activity">
    <reaction evidence="1">
        <text>ATP + protein L-histidine = ADP + protein N-phospho-L-histidine.</text>
        <dbReference type="EC" id="2.7.13.3"/>
    </reaction>
</comment>
<gene>
    <name evidence="11" type="ORF">DSM19430T_12580</name>
</gene>
<dbReference type="Gene3D" id="3.40.50.2300">
    <property type="match status" value="1"/>
</dbReference>
<feature type="compositionally biased region" description="Low complexity" evidence="7">
    <location>
        <begin position="954"/>
        <end position="974"/>
    </location>
</feature>
<dbReference type="InterPro" id="IPR036641">
    <property type="entry name" value="HPT_dom_sf"/>
</dbReference>
<dbReference type="PANTHER" id="PTHR43047">
    <property type="entry name" value="TWO-COMPONENT HISTIDINE PROTEIN KINASE"/>
    <property type="match status" value="1"/>
</dbReference>
<evidence type="ECO:0000259" key="9">
    <source>
        <dbReference type="PROSITE" id="PS50109"/>
    </source>
</evidence>
<evidence type="ECO:0000256" key="3">
    <source>
        <dbReference type="ARBA" id="ARBA00022553"/>
    </source>
</evidence>
<keyword evidence="8" id="KW-0472">Membrane</keyword>
<dbReference type="InterPro" id="IPR001789">
    <property type="entry name" value="Sig_transdc_resp-reg_receiver"/>
</dbReference>
<dbReference type="CDD" id="cd00082">
    <property type="entry name" value="HisKA"/>
    <property type="match status" value="1"/>
</dbReference>
<evidence type="ECO:0000256" key="5">
    <source>
        <dbReference type="ARBA" id="ARBA00022777"/>
    </source>
</evidence>
<feature type="transmembrane region" description="Helical" evidence="8">
    <location>
        <begin position="298"/>
        <end position="315"/>
    </location>
</feature>
<feature type="domain" description="Response regulatory" evidence="10">
    <location>
        <begin position="741"/>
        <end position="858"/>
    </location>
</feature>
<evidence type="ECO:0000313" key="11">
    <source>
        <dbReference type="EMBL" id="GFM36574.1"/>
    </source>
</evidence>
<dbReference type="GO" id="GO:0009927">
    <property type="term" value="F:histidine phosphotransfer kinase activity"/>
    <property type="evidence" value="ECO:0007669"/>
    <property type="project" value="TreeGrafter"/>
</dbReference>
<keyword evidence="5" id="KW-0418">Kinase</keyword>
<dbReference type="PROSITE" id="PS50109">
    <property type="entry name" value="HIS_KIN"/>
    <property type="match status" value="1"/>
</dbReference>
<dbReference type="Pfam" id="PF00072">
    <property type="entry name" value="Response_reg"/>
    <property type="match status" value="1"/>
</dbReference>
<dbReference type="InterPro" id="IPR036097">
    <property type="entry name" value="HisK_dim/P_sf"/>
</dbReference>
<keyword evidence="8" id="KW-0812">Transmembrane</keyword>
<evidence type="ECO:0000256" key="2">
    <source>
        <dbReference type="ARBA" id="ARBA00012438"/>
    </source>
</evidence>
<dbReference type="Gene3D" id="1.10.287.130">
    <property type="match status" value="1"/>
</dbReference>
<accession>A0A7J0BUA1</accession>
<dbReference type="Pfam" id="PF02518">
    <property type="entry name" value="HATPase_c"/>
    <property type="match status" value="1"/>
</dbReference>
<dbReference type="GO" id="GO:0000155">
    <property type="term" value="F:phosphorelay sensor kinase activity"/>
    <property type="evidence" value="ECO:0007669"/>
    <property type="project" value="InterPro"/>
</dbReference>
<dbReference type="GO" id="GO:0005886">
    <property type="term" value="C:plasma membrane"/>
    <property type="evidence" value="ECO:0007669"/>
    <property type="project" value="TreeGrafter"/>
</dbReference>
<proteinExistence type="predicted"/>
<comment type="caution">
    <text evidence="11">The sequence shown here is derived from an EMBL/GenBank/DDBJ whole genome shotgun (WGS) entry which is preliminary data.</text>
</comment>
<dbReference type="InterPro" id="IPR004358">
    <property type="entry name" value="Sig_transdc_His_kin-like_C"/>
</dbReference>
<dbReference type="Proteomes" id="UP000503820">
    <property type="component" value="Unassembled WGS sequence"/>
</dbReference>
<dbReference type="CDD" id="cd17546">
    <property type="entry name" value="REC_hyHK_CKI1_RcsC-like"/>
    <property type="match status" value="1"/>
</dbReference>
<dbReference type="Pfam" id="PF00512">
    <property type="entry name" value="HisKA"/>
    <property type="match status" value="1"/>
</dbReference>
<dbReference type="SMART" id="SM00388">
    <property type="entry name" value="HisKA"/>
    <property type="match status" value="1"/>
</dbReference>
<keyword evidence="4" id="KW-0808">Transferase</keyword>
<dbReference type="InterPro" id="IPR036890">
    <property type="entry name" value="HATPase_C_sf"/>
</dbReference>
<name>A0A7J0BUA1_9BACT</name>
<feature type="region of interest" description="Disordered" evidence="7">
    <location>
        <begin position="418"/>
        <end position="472"/>
    </location>
</feature>
<dbReference type="Gene3D" id="3.30.565.10">
    <property type="entry name" value="Histidine kinase-like ATPase, C-terminal domain"/>
    <property type="match status" value="1"/>
</dbReference>
<keyword evidence="8" id="KW-1133">Transmembrane helix</keyword>
<dbReference type="SMART" id="SM00387">
    <property type="entry name" value="HATPase_c"/>
    <property type="match status" value="1"/>
</dbReference>
<dbReference type="SMART" id="SM00448">
    <property type="entry name" value="REC"/>
    <property type="match status" value="1"/>
</dbReference>
<dbReference type="SUPFAM" id="SSF47226">
    <property type="entry name" value="Histidine-containing phosphotransfer domain, HPT domain"/>
    <property type="match status" value="1"/>
</dbReference>
<dbReference type="PRINTS" id="PR00344">
    <property type="entry name" value="BCTRLSENSOR"/>
</dbReference>
<feature type="modified residue" description="4-aspartylphosphate" evidence="6">
    <location>
        <position position="790"/>
    </location>
</feature>
<feature type="transmembrane region" description="Helical" evidence="8">
    <location>
        <begin position="327"/>
        <end position="346"/>
    </location>
</feature>
<feature type="transmembrane region" description="Helical" evidence="8">
    <location>
        <begin position="155"/>
        <end position="173"/>
    </location>
</feature>
<evidence type="ECO:0000256" key="4">
    <source>
        <dbReference type="ARBA" id="ARBA00022679"/>
    </source>
</evidence>
<feature type="transmembrane region" description="Helical" evidence="8">
    <location>
        <begin position="180"/>
        <end position="198"/>
    </location>
</feature>
<dbReference type="PROSITE" id="PS50110">
    <property type="entry name" value="RESPONSE_REGULATORY"/>
    <property type="match status" value="1"/>
</dbReference>
<dbReference type="InterPro" id="IPR003661">
    <property type="entry name" value="HisK_dim/P_dom"/>
</dbReference>
<evidence type="ECO:0000256" key="8">
    <source>
        <dbReference type="SAM" id="Phobius"/>
    </source>
</evidence>
<evidence type="ECO:0000256" key="7">
    <source>
        <dbReference type="SAM" id="MobiDB-lite"/>
    </source>
</evidence>
<dbReference type="SUPFAM" id="SSF52172">
    <property type="entry name" value="CheY-like"/>
    <property type="match status" value="1"/>
</dbReference>
<dbReference type="PANTHER" id="PTHR43047:SF72">
    <property type="entry name" value="OSMOSENSING HISTIDINE PROTEIN KINASE SLN1"/>
    <property type="match status" value="1"/>
</dbReference>
<dbReference type="InterPro" id="IPR005467">
    <property type="entry name" value="His_kinase_dom"/>
</dbReference>
<evidence type="ECO:0000256" key="1">
    <source>
        <dbReference type="ARBA" id="ARBA00000085"/>
    </source>
</evidence>
<dbReference type="EC" id="2.7.13.3" evidence="2"/>
<organism evidence="11 12">
    <name type="scientific">Desulfovibrio psychrotolerans</name>
    <dbReference type="NCBI Taxonomy" id="415242"/>
    <lineage>
        <taxon>Bacteria</taxon>
        <taxon>Pseudomonadati</taxon>
        <taxon>Thermodesulfobacteriota</taxon>
        <taxon>Desulfovibrionia</taxon>
        <taxon>Desulfovibrionales</taxon>
        <taxon>Desulfovibrionaceae</taxon>
        <taxon>Desulfovibrio</taxon>
    </lineage>
</organism>
<feature type="compositionally biased region" description="Polar residues" evidence="7">
    <location>
        <begin position="430"/>
        <end position="443"/>
    </location>
</feature>
<dbReference type="AlphaFoldDB" id="A0A7J0BUA1"/>
<sequence>MRLIPHLDALSDPKGLFTPEQVTSAAFIRSFAPLALRDVNANSGATWLRVRLEADKGGRLAQEGLYPVMDMGGAQPGPVTLFVPQYDDDAAAWPTGWKEFSSDGSKLLPLPAPQSGSIVCYIRIPGPPTPWFHPTLHMRKAAEPVREEPFMRTTVVQGVMAGLILLNFLLMAMGRGESRFWLALYGALGLIHSIAGPAPAPAGGLPFSAAWSILTPGLALVLLPHVGRHILGTWKNSPGNDEIFRALSLLGALLVVLPLIPGCGSLVRLLPLWPLLALLAAFPAISCSLQPVPGAKRFLLACLITASGAVLSLLPADSPDQARLASLLPLCGVAAGLLLLTPLVGIPRVRESGKPLPLFAAPAFSELDDLPPVLQGIPATAATPQSAPASAAAAKAPALLGQSTPKQAMPAAVVPNVLTTPTKPSKHVPPSNSNGSSVTTDTTVPAARPMRAAQNAHTAQPSAPAASPGREQLRQEAIRELLARVSHDLRTPLNTILHVAENLTLSALNHTGHEQLRTLQAAAGNLSTLVNDLLDLNRADKGRLRLRHKPFDLQRLLIETHDIILPQAEQKGLSLIWYMAPHLGIRYSGDADRLMQILLNILGNAIRFSDKGTVSIRVTRVPDSANPGHLLFRIRDNGISIPLQNQYDVLGEFCLDPGTGTGRYGATGLGLPIARDLIGLMGGCICLDSRPNQGTEVSFSVRLSPLPGDMVAPAPGRLMSAVNEEDEAHPFAKPPKQFENHLLVADDVASNRQLVRFFLEGLPLVMIEARTGEEAAALYTAHPCGVVMVDADMPGMGGPRTVKAIREFESRNGLDAVPILALTSRPEESGSMHEAGCTATLPKPISRTRLLEMLTRLVPPHILRRTAQASAAHDAETETETGNAAPQSAEHHIQPSPSHATQPERTRSGSAYAPGHPHTPGPVHPHTHDSSARGVAHTAGQQMPYSAFGGNGASETPVSSETSGTSETQEAAAARFNPPSYAPPLLLNTSASPEQQGAPMIQASEAAIPPAASAPAPTPEGTSPAALVPNLDTSLIPLIPGLLESIASALNDAHRHASAANTFGVQEATGRIGGSAASFGLRALERMARCVERAATADDLEAVTTLLPDLENMVSRNSRALADIHRMHQTMTKH</sequence>
<evidence type="ECO:0000313" key="12">
    <source>
        <dbReference type="Proteomes" id="UP000503820"/>
    </source>
</evidence>
<keyword evidence="3 6" id="KW-0597">Phosphoprotein</keyword>
<dbReference type="InterPro" id="IPR011006">
    <property type="entry name" value="CheY-like_superfamily"/>
</dbReference>
<feature type="region of interest" description="Disordered" evidence="7">
    <location>
        <begin position="866"/>
        <end position="997"/>
    </location>
</feature>
<feature type="transmembrane region" description="Helical" evidence="8">
    <location>
        <begin position="204"/>
        <end position="223"/>
    </location>
</feature>
<evidence type="ECO:0000256" key="6">
    <source>
        <dbReference type="PROSITE-ProRule" id="PRU00169"/>
    </source>
</evidence>
<dbReference type="SUPFAM" id="SSF47384">
    <property type="entry name" value="Homodimeric domain of signal transducing histidine kinase"/>
    <property type="match status" value="1"/>
</dbReference>